<gene>
    <name evidence="1" type="ORF">NDU88_004704</name>
</gene>
<comment type="caution">
    <text evidence="1">The sequence shown here is derived from an EMBL/GenBank/DDBJ whole genome shotgun (WGS) entry which is preliminary data.</text>
</comment>
<dbReference type="Proteomes" id="UP001066276">
    <property type="component" value="Chromosome 2_1"/>
</dbReference>
<keyword evidence="2" id="KW-1185">Reference proteome</keyword>
<evidence type="ECO:0000313" key="2">
    <source>
        <dbReference type="Proteomes" id="UP001066276"/>
    </source>
</evidence>
<name>A0AAV7VGZ2_PLEWA</name>
<accession>A0AAV7VGZ2</accession>
<protein>
    <submittedName>
        <fullName evidence="1">Uncharacterized protein</fullName>
    </submittedName>
</protein>
<sequence>MNKHMNNEGAGRVQFTEHRSFCVHVCLRGDTRRERDAHHLSGLLKRLHALSHTKAEADWRPVSVMCENDASQQRQVQKIFSKALSTTGPTTGATRSVPPTVSALRNSLGDTASVVLIRLRADE</sequence>
<reference evidence="1" key="1">
    <citation type="journal article" date="2022" name="bioRxiv">
        <title>Sequencing and chromosome-scale assembly of the giantPleurodeles waltlgenome.</title>
        <authorList>
            <person name="Brown T."/>
            <person name="Elewa A."/>
            <person name="Iarovenko S."/>
            <person name="Subramanian E."/>
            <person name="Araus A.J."/>
            <person name="Petzold A."/>
            <person name="Susuki M."/>
            <person name="Suzuki K.-i.T."/>
            <person name="Hayashi T."/>
            <person name="Toyoda A."/>
            <person name="Oliveira C."/>
            <person name="Osipova E."/>
            <person name="Leigh N.D."/>
            <person name="Simon A."/>
            <person name="Yun M.H."/>
        </authorList>
    </citation>
    <scope>NUCLEOTIDE SEQUENCE</scope>
    <source>
        <strain evidence="1">20211129_DDA</strain>
        <tissue evidence="1">Liver</tissue>
    </source>
</reference>
<organism evidence="1 2">
    <name type="scientific">Pleurodeles waltl</name>
    <name type="common">Iberian ribbed newt</name>
    <dbReference type="NCBI Taxonomy" id="8319"/>
    <lineage>
        <taxon>Eukaryota</taxon>
        <taxon>Metazoa</taxon>
        <taxon>Chordata</taxon>
        <taxon>Craniata</taxon>
        <taxon>Vertebrata</taxon>
        <taxon>Euteleostomi</taxon>
        <taxon>Amphibia</taxon>
        <taxon>Batrachia</taxon>
        <taxon>Caudata</taxon>
        <taxon>Salamandroidea</taxon>
        <taxon>Salamandridae</taxon>
        <taxon>Pleurodelinae</taxon>
        <taxon>Pleurodeles</taxon>
    </lineage>
</organism>
<evidence type="ECO:0000313" key="1">
    <source>
        <dbReference type="EMBL" id="KAJ1200883.1"/>
    </source>
</evidence>
<dbReference type="EMBL" id="JANPWB010000003">
    <property type="protein sequence ID" value="KAJ1200883.1"/>
    <property type="molecule type" value="Genomic_DNA"/>
</dbReference>
<proteinExistence type="predicted"/>
<dbReference type="AlphaFoldDB" id="A0AAV7VGZ2"/>